<name>A0AA39YSI8_9PEZI</name>
<evidence type="ECO:0000313" key="4">
    <source>
        <dbReference type="Proteomes" id="UP001174936"/>
    </source>
</evidence>
<dbReference type="InterPro" id="IPR056453">
    <property type="entry name" value="HTH_DNAJC9"/>
</dbReference>
<dbReference type="Proteomes" id="UP001174936">
    <property type="component" value="Unassembled WGS sequence"/>
</dbReference>
<protein>
    <recommendedName>
        <fullName evidence="2">DNAJC9 HTH domain-containing protein</fullName>
    </recommendedName>
</protein>
<feature type="compositionally biased region" description="Polar residues" evidence="1">
    <location>
        <begin position="204"/>
        <end position="219"/>
    </location>
</feature>
<feature type="compositionally biased region" description="Pro residues" evidence="1">
    <location>
        <begin position="314"/>
        <end position="326"/>
    </location>
</feature>
<feature type="region of interest" description="Disordered" evidence="1">
    <location>
        <begin position="1"/>
        <end position="27"/>
    </location>
</feature>
<dbReference type="AlphaFoldDB" id="A0AA39YSI8"/>
<evidence type="ECO:0000259" key="2">
    <source>
        <dbReference type="Pfam" id="PF23302"/>
    </source>
</evidence>
<evidence type="ECO:0000256" key="1">
    <source>
        <dbReference type="SAM" id="MobiDB-lite"/>
    </source>
</evidence>
<dbReference type="Pfam" id="PF23302">
    <property type="entry name" value="HTH_DNAJC9"/>
    <property type="match status" value="1"/>
</dbReference>
<sequence>MVGLKENKRPLGSGSQALRPGKKAPNSGTRFQAALMRIFPDGIPRRSTPRSIQVTEVDEVFDSDDLLEEECRPVPDRNAPQRGPGALEVVTNVDVSFTDETPFVDEATVVEEVAFLKQEAPVAIETVAPLAPEGIEAHTSGDAEPSLTTTINILDAGEQPHTSPDTEKMVVEEIIPTIEHGFPLMETTLENTRAASEGAKRASFSPTAPAQEGSRGSSAQLLSRRSPRPRRRIIQTLKAREGFGKRIGIAARPQLHFQTDTAAVQDMPPVVKASPTPTASSGLNVIPTRSALSVSNTSPSPIASSLSSGSPLSSAPPSPSTPPFLSAPPSQAGTRDNDMEPESPTEDCIVVKPLAYTLFFGSVGQQVSSVESKRRGPSAAEAAFVGSQEEKEQLITLYLEKGGSMKHVRRRLRFSRTRGREDTHRLLGILEEAATEGRIELLGIHKKRIRKLKGSGLLGSSMKMEIDEMD</sequence>
<feature type="domain" description="DNAJC9 HTH" evidence="2">
    <location>
        <begin position="386"/>
        <end position="440"/>
    </location>
</feature>
<keyword evidence="4" id="KW-1185">Reference proteome</keyword>
<proteinExistence type="predicted"/>
<feature type="compositionally biased region" description="Low complexity" evidence="1">
    <location>
        <begin position="298"/>
        <end position="313"/>
    </location>
</feature>
<feature type="region of interest" description="Disordered" evidence="1">
    <location>
        <begin position="192"/>
        <end position="232"/>
    </location>
</feature>
<gene>
    <name evidence="3" type="ORF">B0T16DRAFT_69038</name>
</gene>
<organism evidence="3 4">
    <name type="scientific">Cercophora newfieldiana</name>
    <dbReference type="NCBI Taxonomy" id="92897"/>
    <lineage>
        <taxon>Eukaryota</taxon>
        <taxon>Fungi</taxon>
        <taxon>Dikarya</taxon>
        <taxon>Ascomycota</taxon>
        <taxon>Pezizomycotina</taxon>
        <taxon>Sordariomycetes</taxon>
        <taxon>Sordariomycetidae</taxon>
        <taxon>Sordariales</taxon>
        <taxon>Lasiosphaeriaceae</taxon>
        <taxon>Cercophora</taxon>
    </lineage>
</organism>
<feature type="region of interest" description="Disordered" evidence="1">
    <location>
        <begin position="293"/>
        <end position="345"/>
    </location>
</feature>
<dbReference type="EMBL" id="JAULSV010000001">
    <property type="protein sequence ID" value="KAK0657823.1"/>
    <property type="molecule type" value="Genomic_DNA"/>
</dbReference>
<accession>A0AA39YSI8</accession>
<evidence type="ECO:0000313" key="3">
    <source>
        <dbReference type="EMBL" id="KAK0657823.1"/>
    </source>
</evidence>
<comment type="caution">
    <text evidence="3">The sequence shown here is derived from an EMBL/GenBank/DDBJ whole genome shotgun (WGS) entry which is preliminary data.</text>
</comment>
<reference evidence="3" key="1">
    <citation type="submission" date="2023-06" db="EMBL/GenBank/DDBJ databases">
        <title>Genome-scale phylogeny and comparative genomics of the fungal order Sordariales.</title>
        <authorList>
            <consortium name="Lawrence Berkeley National Laboratory"/>
            <person name="Hensen N."/>
            <person name="Bonometti L."/>
            <person name="Westerberg I."/>
            <person name="Brannstrom I.O."/>
            <person name="Guillou S."/>
            <person name="Cros-Aarteil S."/>
            <person name="Calhoun S."/>
            <person name="Haridas S."/>
            <person name="Kuo A."/>
            <person name="Mondo S."/>
            <person name="Pangilinan J."/>
            <person name="Riley R."/>
            <person name="Labutti K."/>
            <person name="Andreopoulos B."/>
            <person name="Lipzen A."/>
            <person name="Chen C."/>
            <person name="Yanf M."/>
            <person name="Daum C."/>
            <person name="Ng V."/>
            <person name="Clum A."/>
            <person name="Steindorff A."/>
            <person name="Ohm R."/>
            <person name="Martin F."/>
            <person name="Silar P."/>
            <person name="Natvig D."/>
            <person name="Lalanne C."/>
            <person name="Gautier V."/>
            <person name="Ament-Velasquez S.L."/>
            <person name="Kruys A."/>
            <person name="Hutchinson M.I."/>
            <person name="Powell A.J."/>
            <person name="Barry K."/>
            <person name="Miller A.N."/>
            <person name="Grigoriev I.V."/>
            <person name="Debuchy R."/>
            <person name="Gladieux P."/>
            <person name="Thoren M.H."/>
            <person name="Johannesson H."/>
        </authorList>
    </citation>
    <scope>NUCLEOTIDE SEQUENCE</scope>
    <source>
        <strain evidence="3">SMH2532-1</strain>
    </source>
</reference>